<comment type="caution">
    <text evidence="3">The sequence shown here is derived from an EMBL/GenBank/DDBJ whole genome shotgun (WGS) entry which is preliminary data.</text>
</comment>
<gene>
    <name evidence="3" type="ORF">S01H4_58259</name>
</gene>
<dbReference type="Pfam" id="PF13386">
    <property type="entry name" value="DsbD_2"/>
    <property type="match status" value="1"/>
</dbReference>
<accession>X1CYF0</accession>
<keyword evidence="1" id="KW-0472">Membrane</keyword>
<feature type="non-terminal residue" evidence="3">
    <location>
        <position position="1"/>
    </location>
</feature>
<evidence type="ECO:0000256" key="1">
    <source>
        <dbReference type="SAM" id="Phobius"/>
    </source>
</evidence>
<protein>
    <recommendedName>
        <fullName evidence="2">Urease accessory protein UreH-like transmembrane domain-containing protein</fullName>
    </recommendedName>
</protein>
<feature type="transmembrane region" description="Helical" evidence="1">
    <location>
        <begin position="115"/>
        <end position="137"/>
    </location>
</feature>
<dbReference type="AlphaFoldDB" id="X1CYF0"/>
<organism evidence="3">
    <name type="scientific">marine sediment metagenome</name>
    <dbReference type="NCBI Taxonomy" id="412755"/>
    <lineage>
        <taxon>unclassified sequences</taxon>
        <taxon>metagenomes</taxon>
        <taxon>ecological metagenomes</taxon>
    </lineage>
</organism>
<evidence type="ECO:0000313" key="3">
    <source>
        <dbReference type="EMBL" id="GAH13521.1"/>
    </source>
</evidence>
<dbReference type="InterPro" id="IPR039447">
    <property type="entry name" value="UreH-like_TM_dom"/>
</dbReference>
<keyword evidence="1" id="KW-0812">Transmembrane</keyword>
<sequence>AFEPDHMVAITSIISKQKNLKKTTFLGAIWGLGHTTTLLIVGIFVLTLKITIPEIIAMSLEFFVGIIIIILGILVIRDIIVNKKHIHKHTHDENIHVHLHSHKESESHHHYHKSFLVGLVHGLAGSAAIMLLILSTINSIPFGLTYILIFGLGSMVGMAIVGGLISLPFIYTSKNFR</sequence>
<feature type="transmembrane region" description="Helical" evidence="1">
    <location>
        <begin position="55"/>
        <end position="76"/>
    </location>
</feature>
<dbReference type="InterPro" id="IPR052776">
    <property type="entry name" value="Chloro_ReproSupport/MetalTrans"/>
</dbReference>
<feature type="transmembrane region" description="Helical" evidence="1">
    <location>
        <begin position="25"/>
        <end position="49"/>
    </location>
</feature>
<dbReference type="EMBL" id="BART01034011">
    <property type="protein sequence ID" value="GAH13521.1"/>
    <property type="molecule type" value="Genomic_DNA"/>
</dbReference>
<dbReference type="SUPFAM" id="SSF103473">
    <property type="entry name" value="MFS general substrate transporter"/>
    <property type="match status" value="1"/>
</dbReference>
<dbReference type="PANTHER" id="PTHR33876:SF4">
    <property type="entry name" value="CHLOROPLAST PROTEIN FOR GROWTH AND FERTILITY 2"/>
    <property type="match status" value="1"/>
</dbReference>
<proteinExistence type="predicted"/>
<reference evidence="3" key="1">
    <citation type="journal article" date="2014" name="Front. Microbiol.">
        <title>High frequency of phylogenetically diverse reductive dehalogenase-homologous genes in deep subseafloor sedimentary metagenomes.</title>
        <authorList>
            <person name="Kawai M."/>
            <person name="Futagami T."/>
            <person name="Toyoda A."/>
            <person name="Takaki Y."/>
            <person name="Nishi S."/>
            <person name="Hori S."/>
            <person name="Arai W."/>
            <person name="Tsubouchi T."/>
            <person name="Morono Y."/>
            <person name="Uchiyama I."/>
            <person name="Ito T."/>
            <person name="Fujiyama A."/>
            <person name="Inagaki F."/>
            <person name="Takami H."/>
        </authorList>
    </citation>
    <scope>NUCLEOTIDE SEQUENCE</scope>
    <source>
        <strain evidence="3">Expedition CK06-06</strain>
    </source>
</reference>
<keyword evidence="1" id="KW-1133">Transmembrane helix</keyword>
<feature type="domain" description="Urease accessory protein UreH-like transmembrane" evidence="2">
    <location>
        <begin position="15"/>
        <end position="166"/>
    </location>
</feature>
<dbReference type="PANTHER" id="PTHR33876">
    <property type="entry name" value="UNNAMED PRODUCT"/>
    <property type="match status" value="1"/>
</dbReference>
<dbReference type="InterPro" id="IPR036259">
    <property type="entry name" value="MFS_trans_sf"/>
</dbReference>
<evidence type="ECO:0000259" key="2">
    <source>
        <dbReference type="Pfam" id="PF13386"/>
    </source>
</evidence>
<feature type="transmembrane region" description="Helical" evidence="1">
    <location>
        <begin position="143"/>
        <end position="171"/>
    </location>
</feature>
<name>X1CYF0_9ZZZZ</name>